<feature type="compositionally biased region" description="Acidic residues" evidence="1">
    <location>
        <begin position="1"/>
        <end position="14"/>
    </location>
</feature>
<keyword evidence="2" id="KW-0812">Transmembrane</keyword>
<accession>A0A4Y3WFX0</accession>
<evidence type="ECO:0000256" key="2">
    <source>
        <dbReference type="SAM" id="Phobius"/>
    </source>
</evidence>
<sequence length="117" mass="12345">MADGVETDGAEADGAELAGTDEAAAADALPEGAADPAEDGDGDAAWCWARTVVDGTRTANNAANVRWIVAFASLTIMLFVPDICWLASAIILPLKLLPKGKQKPHGIPWQRSRELFQ</sequence>
<evidence type="ECO:0000313" key="4">
    <source>
        <dbReference type="Proteomes" id="UP000318825"/>
    </source>
</evidence>
<dbReference type="EMBL" id="BJNF01000087">
    <property type="protein sequence ID" value="GEC17071.1"/>
    <property type="molecule type" value="Genomic_DNA"/>
</dbReference>
<keyword evidence="2" id="KW-1133">Transmembrane helix</keyword>
<dbReference type="AlphaFoldDB" id="A0A4Y3WFX0"/>
<comment type="caution">
    <text evidence="3">The sequence shown here is derived from an EMBL/GenBank/DDBJ whole genome shotgun (WGS) entry which is preliminary data.</text>
</comment>
<protein>
    <submittedName>
        <fullName evidence="3">Uncharacterized protein</fullName>
    </submittedName>
</protein>
<dbReference type="Proteomes" id="UP000318825">
    <property type="component" value="Unassembled WGS sequence"/>
</dbReference>
<name>A0A4Y3WFX0_NITWI</name>
<feature type="compositionally biased region" description="Low complexity" evidence="1">
    <location>
        <begin position="15"/>
        <end position="35"/>
    </location>
</feature>
<dbReference type="RefSeq" id="WP_181410515.1">
    <property type="nucleotide sequence ID" value="NZ_BJNF01000087.1"/>
</dbReference>
<feature type="region of interest" description="Disordered" evidence="1">
    <location>
        <begin position="1"/>
        <end position="42"/>
    </location>
</feature>
<reference evidence="3 4" key="1">
    <citation type="submission" date="2019-06" db="EMBL/GenBank/DDBJ databases">
        <title>Whole genome shotgun sequence of Nitrobacter winogradskyi NBRC 14297.</title>
        <authorList>
            <person name="Hosoyama A."/>
            <person name="Uohara A."/>
            <person name="Ohji S."/>
            <person name="Ichikawa N."/>
        </authorList>
    </citation>
    <scope>NUCLEOTIDE SEQUENCE [LARGE SCALE GENOMIC DNA]</scope>
    <source>
        <strain evidence="3 4">NBRC 14297</strain>
    </source>
</reference>
<evidence type="ECO:0000313" key="3">
    <source>
        <dbReference type="EMBL" id="GEC17071.1"/>
    </source>
</evidence>
<feature type="transmembrane region" description="Helical" evidence="2">
    <location>
        <begin position="67"/>
        <end position="94"/>
    </location>
</feature>
<keyword evidence="2" id="KW-0472">Membrane</keyword>
<evidence type="ECO:0000256" key="1">
    <source>
        <dbReference type="SAM" id="MobiDB-lite"/>
    </source>
</evidence>
<gene>
    <name evidence="3" type="ORF">NWI01_29630</name>
</gene>
<proteinExistence type="predicted"/>
<organism evidence="3 4">
    <name type="scientific">Nitrobacter winogradskyi</name>
    <name type="common">Nitrobacter agilis</name>
    <dbReference type="NCBI Taxonomy" id="913"/>
    <lineage>
        <taxon>Bacteria</taxon>
        <taxon>Pseudomonadati</taxon>
        <taxon>Pseudomonadota</taxon>
        <taxon>Alphaproteobacteria</taxon>
        <taxon>Hyphomicrobiales</taxon>
        <taxon>Nitrobacteraceae</taxon>
        <taxon>Nitrobacter</taxon>
    </lineage>
</organism>